<evidence type="ECO:0000256" key="3">
    <source>
        <dbReference type="ARBA" id="ARBA00023242"/>
    </source>
</evidence>
<reference evidence="4 5" key="1">
    <citation type="journal article" date="2018" name="Sci. Rep.">
        <title>Genome sequence of the cauliflower mushroom Sparassis crispa (Hanabiratake) and its association with beneficial usage.</title>
        <authorList>
            <person name="Kiyama R."/>
            <person name="Furutani Y."/>
            <person name="Kawaguchi K."/>
            <person name="Nakanishi T."/>
        </authorList>
    </citation>
    <scope>NUCLEOTIDE SEQUENCE [LARGE SCALE GENOMIC DNA]</scope>
</reference>
<dbReference type="GO" id="GO:0003697">
    <property type="term" value="F:single-stranded DNA binding"/>
    <property type="evidence" value="ECO:0007669"/>
    <property type="project" value="TreeGrafter"/>
</dbReference>
<dbReference type="OrthoDB" id="25571at2759"/>
<gene>
    <name evidence="4" type="ORF">SCP_0405400</name>
</gene>
<dbReference type="GO" id="GO:0000781">
    <property type="term" value="C:chromosome, telomeric region"/>
    <property type="evidence" value="ECO:0007669"/>
    <property type="project" value="TreeGrafter"/>
</dbReference>
<keyword evidence="3" id="KW-0539">Nucleus</keyword>
<keyword evidence="2" id="KW-0238">DNA-binding</keyword>
<name>A0A401GIX7_9APHY</name>
<organism evidence="4 5">
    <name type="scientific">Sparassis crispa</name>
    <dbReference type="NCBI Taxonomy" id="139825"/>
    <lineage>
        <taxon>Eukaryota</taxon>
        <taxon>Fungi</taxon>
        <taxon>Dikarya</taxon>
        <taxon>Basidiomycota</taxon>
        <taxon>Agaricomycotina</taxon>
        <taxon>Agaricomycetes</taxon>
        <taxon>Polyporales</taxon>
        <taxon>Sparassidaceae</taxon>
        <taxon>Sparassis</taxon>
    </lineage>
</organism>
<dbReference type="GO" id="GO:0000724">
    <property type="term" value="P:double-strand break repair via homologous recombination"/>
    <property type="evidence" value="ECO:0007669"/>
    <property type="project" value="TreeGrafter"/>
</dbReference>
<proteinExistence type="predicted"/>
<dbReference type="InterPro" id="IPR040260">
    <property type="entry name" value="RFA2-like"/>
</dbReference>
<dbReference type="PANTHER" id="PTHR13989:SF16">
    <property type="entry name" value="REPLICATION PROTEIN A2"/>
    <property type="match status" value="1"/>
</dbReference>
<dbReference type="GO" id="GO:0006289">
    <property type="term" value="P:nucleotide-excision repair"/>
    <property type="evidence" value="ECO:0007669"/>
    <property type="project" value="TreeGrafter"/>
</dbReference>
<dbReference type="InterPro" id="IPR036388">
    <property type="entry name" value="WH-like_DNA-bd_sf"/>
</dbReference>
<evidence type="ECO:0000256" key="1">
    <source>
        <dbReference type="ARBA" id="ARBA00004123"/>
    </source>
</evidence>
<dbReference type="EMBL" id="BFAD01000004">
    <property type="protein sequence ID" value="GBE82160.1"/>
    <property type="molecule type" value="Genomic_DNA"/>
</dbReference>
<dbReference type="SUPFAM" id="SSF50249">
    <property type="entry name" value="Nucleic acid-binding proteins"/>
    <property type="match status" value="1"/>
</dbReference>
<evidence type="ECO:0000313" key="4">
    <source>
        <dbReference type="EMBL" id="GBE82160.1"/>
    </source>
</evidence>
<dbReference type="Proteomes" id="UP000287166">
    <property type="component" value="Unassembled WGS sequence"/>
</dbReference>
<dbReference type="GeneID" id="38779077"/>
<dbReference type="Gene3D" id="2.40.50.140">
    <property type="entry name" value="Nucleic acid-binding proteins"/>
    <property type="match status" value="1"/>
</dbReference>
<dbReference type="GO" id="GO:0035861">
    <property type="term" value="C:site of double-strand break"/>
    <property type="evidence" value="ECO:0007669"/>
    <property type="project" value="TreeGrafter"/>
</dbReference>
<evidence type="ECO:0000256" key="2">
    <source>
        <dbReference type="ARBA" id="ARBA00023125"/>
    </source>
</evidence>
<keyword evidence="5" id="KW-1185">Reference proteome</keyword>
<dbReference type="InParanoid" id="A0A401GIX7"/>
<evidence type="ECO:0008006" key="6">
    <source>
        <dbReference type="Google" id="ProtNLM"/>
    </source>
</evidence>
<dbReference type="PANTHER" id="PTHR13989">
    <property type="entry name" value="REPLICATION PROTEIN A-RELATED"/>
    <property type="match status" value="1"/>
</dbReference>
<comment type="subcellular location">
    <subcellularLocation>
        <location evidence="1">Nucleus</location>
    </subcellularLocation>
</comment>
<dbReference type="GO" id="GO:0005662">
    <property type="term" value="C:DNA replication factor A complex"/>
    <property type="evidence" value="ECO:0007669"/>
    <property type="project" value="TreeGrafter"/>
</dbReference>
<accession>A0A401GIX7</accession>
<dbReference type="InterPro" id="IPR012340">
    <property type="entry name" value="NA-bd_OB-fold"/>
</dbReference>
<dbReference type="RefSeq" id="XP_027613073.1">
    <property type="nucleotide sequence ID" value="XM_027757272.1"/>
</dbReference>
<evidence type="ECO:0000313" key="5">
    <source>
        <dbReference type="Proteomes" id="UP000287166"/>
    </source>
</evidence>
<protein>
    <recommendedName>
        <fullName evidence="6">Replication protein A C-terminal domain-containing protein</fullName>
    </recommendedName>
</protein>
<comment type="caution">
    <text evidence="4">The sequence shown here is derived from an EMBL/GenBank/DDBJ whole genome shotgun (WGS) entry which is preliminary data.</text>
</comment>
<sequence length="290" mass="32268">MVFNSEAILRALRPVTIRQMLDAKQLHSLAHFTIDGYEIDTITTVAHVLEVEIHDSYVDYHLEDGGTSPGQITARHFHEENQVPIDADEGLPYARIIGQLESRFENNCVKVKHIRKVIDPHEVYFHFLEALVATRYLEIGPPPPIEVRHLGDGASVLEQELITESSSPPSVAPLTQDVDLAQGVNDMDIDDSDHDDGERAGDCSNPSIRNDDLVHLTALQRGIIEQIRKYEQSPDGAGVRAIARGVRHLNVTAQEVEQAFDLLTDKAYIVTTIDLSHYKLTKKSAASTDP</sequence>
<dbReference type="GO" id="GO:0006260">
    <property type="term" value="P:DNA replication"/>
    <property type="evidence" value="ECO:0007669"/>
    <property type="project" value="TreeGrafter"/>
</dbReference>
<dbReference type="Gene3D" id="1.10.10.10">
    <property type="entry name" value="Winged helix-like DNA-binding domain superfamily/Winged helix DNA-binding domain"/>
    <property type="match status" value="1"/>
</dbReference>
<dbReference type="AlphaFoldDB" id="A0A401GIX7"/>
<dbReference type="STRING" id="139825.A0A401GIX7"/>